<dbReference type="Proteomes" id="UP000639973">
    <property type="component" value="Unassembled WGS sequence"/>
</dbReference>
<organism evidence="1 2">
    <name type="scientific">Deinococcus aerolatus</name>
    <dbReference type="NCBI Taxonomy" id="522487"/>
    <lineage>
        <taxon>Bacteria</taxon>
        <taxon>Thermotogati</taxon>
        <taxon>Deinococcota</taxon>
        <taxon>Deinococci</taxon>
        <taxon>Deinococcales</taxon>
        <taxon>Deinococcaceae</taxon>
        <taxon>Deinococcus</taxon>
    </lineage>
</organism>
<keyword evidence="2" id="KW-1185">Reference proteome</keyword>
<dbReference type="EMBL" id="BMOL01000014">
    <property type="protein sequence ID" value="GGL88458.1"/>
    <property type="molecule type" value="Genomic_DNA"/>
</dbReference>
<protein>
    <submittedName>
        <fullName evidence="1">Uncharacterized protein</fullName>
    </submittedName>
</protein>
<comment type="caution">
    <text evidence="1">The sequence shown here is derived from an EMBL/GenBank/DDBJ whole genome shotgun (WGS) entry which is preliminary data.</text>
</comment>
<sequence length="90" mass="9495">MSEGDVVEAARFSGRELHITHLTEPLAIRGCQDQGLTAPVAQGMGDQWTVNAATVDGWILQLPMKSTFAALDERGTGADGREPGGDETAL</sequence>
<reference evidence="2" key="1">
    <citation type="journal article" date="2019" name="Int. J. Syst. Evol. Microbiol.">
        <title>The Global Catalogue of Microorganisms (GCM) 10K type strain sequencing project: providing services to taxonomists for standard genome sequencing and annotation.</title>
        <authorList>
            <consortium name="The Broad Institute Genomics Platform"/>
            <consortium name="The Broad Institute Genome Sequencing Center for Infectious Disease"/>
            <person name="Wu L."/>
            <person name="Ma J."/>
        </authorList>
    </citation>
    <scope>NUCLEOTIDE SEQUENCE [LARGE SCALE GENOMIC DNA]</scope>
    <source>
        <strain evidence="2">JCM 15442</strain>
    </source>
</reference>
<evidence type="ECO:0000313" key="2">
    <source>
        <dbReference type="Proteomes" id="UP000639973"/>
    </source>
</evidence>
<proteinExistence type="predicted"/>
<evidence type="ECO:0000313" key="1">
    <source>
        <dbReference type="EMBL" id="GGL88458.1"/>
    </source>
</evidence>
<name>A0ABQ2GDG7_9DEIO</name>
<gene>
    <name evidence="1" type="ORF">GCM10010840_28090</name>
</gene>
<accession>A0ABQ2GDG7</accession>